<name>A0A7H0Y1P3_9BACL</name>
<sequence>MRSILKSDKPEILIEKEKEWHDELMQYVKQGAEIPSTVAGRYRHSQIKKALLSETGDKCVYCESKLTHIDYGDIEHILPKSIFRELTFSWDNLTIGCAKCNKNKDIYYNPKLPLLNPYIDEPEKCITFIGAIPYPTNGNDRAEITIMKLKLDRSELVERRDEHIKKLSPLFKQFHRTQDLNLKQLLLDDLMEYTKPDKEFSLLTKQVLENLKITG</sequence>
<feature type="domain" description="HNH" evidence="1">
    <location>
        <begin position="59"/>
        <end position="104"/>
    </location>
</feature>
<keyword evidence="2" id="KW-0378">Hydrolase</keyword>
<dbReference type="EMBL" id="CP061172">
    <property type="protein sequence ID" value="QNR65001.1"/>
    <property type="molecule type" value="Genomic_DNA"/>
</dbReference>
<dbReference type="Pfam" id="PF01844">
    <property type="entry name" value="HNH"/>
    <property type="match status" value="1"/>
</dbReference>
<dbReference type="GO" id="GO:0003676">
    <property type="term" value="F:nucleic acid binding"/>
    <property type="evidence" value="ECO:0007669"/>
    <property type="project" value="InterPro"/>
</dbReference>
<dbReference type="Gene3D" id="1.10.30.50">
    <property type="match status" value="1"/>
</dbReference>
<dbReference type="RefSeq" id="WP_190296922.1">
    <property type="nucleotide sequence ID" value="NZ_CP061172.1"/>
</dbReference>
<proteinExistence type="predicted"/>
<evidence type="ECO:0000313" key="2">
    <source>
        <dbReference type="EMBL" id="QNR65001.1"/>
    </source>
</evidence>
<dbReference type="Proteomes" id="UP000516384">
    <property type="component" value="Chromosome"/>
</dbReference>
<evidence type="ECO:0000313" key="3">
    <source>
        <dbReference type="Proteomes" id="UP000516384"/>
    </source>
</evidence>
<protein>
    <submittedName>
        <fullName evidence="2">HNH endonuclease</fullName>
    </submittedName>
</protein>
<dbReference type="InterPro" id="IPR002711">
    <property type="entry name" value="HNH"/>
</dbReference>
<accession>A0A7H0Y1P3</accession>
<dbReference type="GO" id="GO:0004519">
    <property type="term" value="F:endonuclease activity"/>
    <property type="evidence" value="ECO:0007669"/>
    <property type="project" value="UniProtKB-KW"/>
</dbReference>
<evidence type="ECO:0000259" key="1">
    <source>
        <dbReference type="Pfam" id="PF01844"/>
    </source>
</evidence>
<dbReference type="GO" id="GO:0008270">
    <property type="term" value="F:zinc ion binding"/>
    <property type="evidence" value="ECO:0007669"/>
    <property type="project" value="InterPro"/>
</dbReference>
<organism evidence="2 3">
    <name type="scientific">Paenibacillus peoriae</name>
    <dbReference type="NCBI Taxonomy" id="59893"/>
    <lineage>
        <taxon>Bacteria</taxon>
        <taxon>Bacillati</taxon>
        <taxon>Bacillota</taxon>
        <taxon>Bacilli</taxon>
        <taxon>Bacillales</taxon>
        <taxon>Paenibacillaceae</taxon>
        <taxon>Paenibacillus</taxon>
    </lineage>
</organism>
<gene>
    <name evidence="2" type="ORF">IAQ67_13775</name>
</gene>
<dbReference type="AlphaFoldDB" id="A0A7H0Y1P3"/>
<keyword evidence="2" id="KW-0255">Endonuclease</keyword>
<reference evidence="2 3" key="1">
    <citation type="submission" date="2020-09" db="EMBL/GenBank/DDBJ databases">
        <title>Characterization of Paenibacillus peoriae strain ZF390 with broad-spectrum antimicrobial activity as a potential biocontrol agent.</title>
        <authorList>
            <person name="Li L."/>
            <person name="Zhao Y."/>
            <person name="Li B."/>
            <person name="Xie X."/>
        </authorList>
    </citation>
    <scope>NUCLEOTIDE SEQUENCE [LARGE SCALE GENOMIC DNA]</scope>
    <source>
        <strain evidence="2 3">ZF390</strain>
    </source>
</reference>
<keyword evidence="2" id="KW-0540">Nuclease</keyword>
<dbReference type="CDD" id="cd00085">
    <property type="entry name" value="HNHc"/>
    <property type="match status" value="1"/>
</dbReference>
<dbReference type="InterPro" id="IPR003615">
    <property type="entry name" value="HNH_nuc"/>
</dbReference>